<comment type="subcellular location">
    <subcellularLocation>
        <location evidence="1">Membrane</location>
        <topology evidence="1">Single-pass type I membrane protein</topology>
    </subcellularLocation>
</comment>
<keyword evidence="11" id="KW-1185">Reference proteome</keyword>
<evidence type="ECO:0000256" key="1">
    <source>
        <dbReference type="ARBA" id="ARBA00004479"/>
    </source>
</evidence>
<keyword evidence="5 9" id="KW-1133">Transmembrane helix</keyword>
<feature type="transmembrane region" description="Helical" evidence="9">
    <location>
        <begin position="139"/>
        <end position="160"/>
    </location>
</feature>
<evidence type="ECO:0000256" key="9">
    <source>
        <dbReference type="SAM" id="Phobius"/>
    </source>
</evidence>
<dbReference type="Pfam" id="PF05283">
    <property type="entry name" value="MGC-24"/>
    <property type="match status" value="1"/>
</dbReference>
<sequence length="181" mass="18539">MESASVGQWLLLLLAVAFADISVLADTTTVTTAAKFVSGTPTPSIASNTTPTAAPTTGSSNTTALTTNTTAHATTANKNTSSTVVPSTTKGASTSSSGSNTTASAATSSTKAVTKTNESISTDTPSTAAVSKRTSKFDLGSFIGGIILTLGLFIVLYLACRFYNSRRGVRYRTIDEHEAII</sequence>
<evidence type="ECO:0000313" key="11">
    <source>
        <dbReference type="Proteomes" id="UP000515156"/>
    </source>
</evidence>
<dbReference type="PANTHER" id="PTHR11337">
    <property type="entry name" value="MUCIN/PORIMIN"/>
    <property type="match status" value="1"/>
</dbReference>
<dbReference type="Proteomes" id="UP000515156">
    <property type="component" value="Chromosome 4"/>
</dbReference>
<accession>A0A6P7XZB4</accession>
<feature type="chain" id="PRO_5043669206" evidence="10">
    <location>
        <begin position="26"/>
        <end position="181"/>
    </location>
</feature>
<keyword evidence="4 10" id="KW-0732">Signal</keyword>
<dbReference type="AlphaFoldDB" id="A0A6P7XZB4"/>
<dbReference type="InParanoid" id="A0A6P7XZB4"/>
<feature type="compositionally biased region" description="Polar residues" evidence="8">
    <location>
        <begin position="118"/>
        <end position="127"/>
    </location>
</feature>
<dbReference type="GeneID" id="115468490"/>
<dbReference type="PANTHER" id="PTHR11337:SF14">
    <property type="entry name" value="PORIMIN"/>
    <property type="match status" value="1"/>
</dbReference>
<dbReference type="CTD" id="114908"/>
<feature type="compositionally biased region" description="Low complexity" evidence="8">
    <location>
        <begin position="38"/>
        <end position="117"/>
    </location>
</feature>
<protein>
    <submittedName>
        <fullName evidence="12">Porimin</fullName>
    </submittedName>
</protein>
<evidence type="ECO:0000256" key="10">
    <source>
        <dbReference type="SAM" id="SignalP"/>
    </source>
</evidence>
<evidence type="ECO:0000256" key="3">
    <source>
        <dbReference type="ARBA" id="ARBA00022692"/>
    </source>
</evidence>
<evidence type="ECO:0000256" key="4">
    <source>
        <dbReference type="ARBA" id="ARBA00022729"/>
    </source>
</evidence>
<keyword evidence="6 9" id="KW-0472">Membrane</keyword>
<name>A0A6P7XZB4_9AMPH</name>
<evidence type="ECO:0000256" key="5">
    <source>
        <dbReference type="ARBA" id="ARBA00022989"/>
    </source>
</evidence>
<dbReference type="GO" id="GO:0016020">
    <property type="term" value="C:membrane"/>
    <property type="evidence" value="ECO:0007669"/>
    <property type="project" value="UniProtKB-SubCell"/>
</dbReference>
<evidence type="ECO:0000256" key="2">
    <source>
        <dbReference type="ARBA" id="ARBA00005341"/>
    </source>
</evidence>
<evidence type="ECO:0000256" key="7">
    <source>
        <dbReference type="ARBA" id="ARBA00023180"/>
    </source>
</evidence>
<evidence type="ECO:0000256" key="8">
    <source>
        <dbReference type="SAM" id="MobiDB-lite"/>
    </source>
</evidence>
<keyword evidence="7" id="KW-0325">Glycoprotein</keyword>
<evidence type="ECO:0000313" key="12">
    <source>
        <dbReference type="RefSeq" id="XP_030056105.1"/>
    </source>
</evidence>
<keyword evidence="3 9" id="KW-0812">Transmembrane</keyword>
<dbReference type="InterPro" id="IPR007947">
    <property type="entry name" value="CD164_MGC24"/>
</dbReference>
<dbReference type="KEGG" id="muo:115468490"/>
<feature type="signal peptide" evidence="10">
    <location>
        <begin position="1"/>
        <end position="25"/>
    </location>
</feature>
<gene>
    <name evidence="12" type="primary">TMEM123</name>
</gene>
<dbReference type="RefSeq" id="XP_030056105.1">
    <property type="nucleotide sequence ID" value="XM_030200245.1"/>
</dbReference>
<feature type="region of interest" description="Disordered" evidence="8">
    <location>
        <begin position="38"/>
        <end position="127"/>
    </location>
</feature>
<dbReference type="GO" id="GO:0031410">
    <property type="term" value="C:cytoplasmic vesicle"/>
    <property type="evidence" value="ECO:0007669"/>
    <property type="project" value="TreeGrafter"/>
</dbReference>
<proteinExistence type="inferred from homology"/>
<reference evidence="12" key="1">
    <citation type="submission" date="2025-08" db="UniProtKB">
        <authorList>
            <consortium name="RefSeq"/>
        </authorList>
    </citation>
    <scope>IDENTIFICATION</scope>
</reference>
<comment type="similarity">
    <text evidence="2">Belongs to the CD164 family.</text>
</comment>
<organism evidence="11 12">
    <name type="scientific">Microcaecilia unicolor</name>
    <dbReference type="NCBI Taxonomy" id="1415580"/>
    <lineage>
        <taxon>Eukaryota</taxon>
        <taxon>Metazoa</taxon>
        <taxon>Chordata</taxon>
        <taxon>Craniata</taxon>
        <taxon>Vertebrata</taxon>
        <taxon>Euteleostomi</taxon>
        <taxon>Amphibia</taxon>
        <taxon>Gymnophiona</taxon>
        <taxon>Siphonopidae</taxon>
        <taxon>Microcaecilia</taxon>
    </lineage>
</organism>
<evidence type="ECO:0000256" key="6">
    <source>
        <dbReference type="ARBA" id="ARBA00023136"/>
    </source>
</evidence>